<name>A0A9D4C7V0_DREPO</name>
<dbReference type="Proteomes" id="UP000828390">
    <property type="component" value="Unassembled WGS sequence"/>
</dbReference>
<keyword evidence="2" id="KW-1185">Reference proteome</keyword>
<reference evidence="1" key="1">
    <citation type="journal article" date="2019" name="bioRxiv">
        <title>The Genome of the Zebra Mussel, Dreissena polymorpha: A Resource for Invasive Species Research.</title>
        <authorList>
            <person name="McCartney M.A."/>
            <person name="Auch B."/>
            <person name="Kono T."/>
            <person name="Mallez S."/>
            <person name="Zhang Y."/>
            <person name="Obille A."/>
            <person name="Becker A."/>
            <person name="Abrahante J.E."/>
            <person name="Garbe J."/>
            <person name="Badalamenti J.P."/>
            <person name="Herman A."/>
            <person name="Mangelson H."/>
            <person name="Liachko I."/>
            <person name="Sullivan S."/>
            <person name="Sone E.D."/>
            <person name="Koren S."/>
            <person name="Silverstein K.A.T."/>
            <person name="Beckman K.B."/>
            <person name="Gohl D.M."/>
        </authorList>
    </citation>
    <scope>NUCLEOTIDE SEQUENCE</scope>
    <source>
        <strain evidence="1">Duluth1</strain>
        <tissue evidence="1">Whole animal</tissue>
    </source>
</reference>
<sequence length="186" mass="21882">MFTSDLLVLSYKNNRKWKGYAIQVINPTNGRVRFDTNVHRLLETVRGIKRNMQGLSIIRACNVAKRLILASNDEVYVFNQRNRLEQINQCDWFYKHTGSTNLTSIVDVKTDIEGNIYVCDRESGVHQISRKSCRDSRILLSYKREISTIAIDLKQRRFIIIRDGIEYLYRYSNIRKSIQSNIRIFA</sequence>
<proteinExistence type="predicted"/>
<accession>A0A9D4C7V0</accession>
<reference evidence="1" key="2">
    <citation type="submission" date="2020-11" db="EMBL/GenBank/DDBJ databases">
        <authorList>
            <person name="McCartney M.A."/>
            <person name="Auch B."/>
            <person name="Kono T."/>
            <person name="Mallez S."/>
            <person name="Becker A."/>
            <person name="Gohl D.M."/>
            <person name="Silverstein K.A.T."/>
            <person name="Koren S."/>
            <person name="Bechman K.B."/>
            <person name="Herman A."/>
            <person name="Abrahante J.E."/>
            <person name="Garbe J."/>
        </authorList>
    </citation>
    <scope>NUCLEOTIDE SEQUENCE</scope>
    <source>
        <strain evidence="1">Duluth1</strain>
        <tissue evidence="1">Whole animal</tissue>
    </source>
</reference>
<dbReference type="AlphaFoldDB" id="A0A9D4C7V0"/>
<gene>
    <name evidence="1" type="ORF">DPMN_061891</name>
</gene>
<evidence type="ECO:0000313" key="1">
    <source>
        <dbReference type="EMBL" id="KAH3719063.1"/>
    </source>
</evidence>
<organism evidence="1 2">
    <name type="scientific">Dreissena polymorpha</name>
    <name type="common">Zebra mussel</name>
    <name type="synonym">Mytilus polymorpha</name>
    <dbReference type="NCBI Taxonomy" id="45954"/>
    <lineage>
        <taxon>Eukaryota</taxon>
        <taxon>Metazoa</taxon>
        <taxon>Spiralia</taxon>
        <taxon>Lophotrochozoa</taxon>
        <taxon>Mollusca</taxon>
        <taxon>Bivalvia</taxon>
        <taxon>Autobranchia</taxon>
        <taxon>Heteroconchia</taxon>
        <taxon>Euheterodonta</taxon>
        <taxon>Imparidentia</taxon>
        <taxon>Neoheterodontei</taxon>
        <taxon>Myida</taxon>
        <taxon>Dreissenoidea</taxon>
        <taxon>Dreissenidae</taxon>
        <taxon>Dreissena</taxon>
    </lineage>
</organism>
<comment type="caution">
    <text evidence="1">The sequence shown here is derived from an EMBL/GenBank/DDBJ whole genome shotgun (WGS) entry which is preliminary data.</text>
</comment>
<evidence type="ECO:0000313" key="2">
    <source>
        <dbReference type="Proteomes" id="UP000828390"/>
    </source>
</evidence>
<protein>
    <submittedName>
        <fullName evidence="1">Uncharacterized protein</fullName>
    </submittedName>
</protein>
<dbReference type="EMBL" id="JAIWYP010000013">
    <property type="protein sequence ID" value="KAH3719063.1"/>
    <property type="molecule type" value="Genomic_DNA"/>
</dbReference>